<dbReference type="EMBL" id="BMAT01010382">
    <property type="protein sequence ID" value="GFS25793.1"/>
    <property type="molecule type" value="Genomic_DNA"/>
</dbReference>
<dbReference type="InterPro" id="IPR052579">
    <property type="entry name" value="Zinc_finger_SWIM"/>
</dbReference>
<evidence type="ECO:0000313" key="2">
    <source>
        <dbReference type="EMBL" id="GFS25793.1"/>
    </source>
</evidence>
<keyword evidence="3" id="KW-1185">Reference proteome</keyword>
<organism evidence="2 3">
    <name type="scientific">Elysia marginata</name>
    <dbReference type="NCBI Taxonomy" id="1093978"/>
    <lineage>
        <taxon>Eukaryota</taxon>
        <taxon>Metazoa</taxon>
        <taxon>Spiralia</taxon>
        <taxon>Lophotrochozoa</taxon>
        <taxon>Mollusca</taxon>
        <taxon>Gastropoda</taxon>
        <taxon>Heterobranchia</taxon>
        <taxon>Euthyneura</taxon>
        <taxon>Panpulmonata</taxon>
        <taxon>Sacoglossa</taxon>
        <taxon>Placobranchoidea</taxon>
        <taxon>Plakobranchidae</taxon>
        <taxon>Elysia</taxon>
    </lineage>
</organism>
<accession>A0AAV4JVM9</accession>
<dbReference type="PANTHER" id="PTHR31569:SF4">
    <property type="entry name" value="SWIM-TYPE DOMAIN-CONTAINING PROTEIN"/>
    <property type="match status" value="1"/>
</dbReference>
<evidence type="ECO:0000313" key="3">
    <source>
        <dbReference type="Proteomes" id="UP000762676"/>
    </source>
</evidence>
<comment type="caution">
    <text evidence="2">The sequence shown here is derived from an EMBL/GenBank/DDBJ whole genome shotgun (WGS) entry which is preliminary data.</text>
</comment>
<proteinExistence type="predicted"/>
<dbReference type="AlphaFoldDB" id="A0AAV4JVM9"/>
<dbReference type="Proteomes" id="UP000762676">
    <property type="component" value="Unassembled WGS sequence"/>
</dbReference>
<gene>
    <name evidence="2" type="ORF">ElyMa_005192700</name>
</gene>
<evidence type="ECO:0000259" key="1">
    <source>
        <dbReference type="Pfam" id="PF21599"/>
    </source>
</evidence>
<feature type="domain" description="ZSWIM3 N-terminal" evidence="1">
    <location>
        <begin position="5"/>
        <end position="91"/>
    </location>
</feature>
<protein>
    <submittedName>
        <fullName evidence="2">Expressed conserved protein</fullName>
    </submittedName>
</protein>
<reference evidence="2 3" key="1">
    <citation type="journal article" date="2021" name="Elife">
        <title>Chloroplast acquisition without the gene transfer in kleptoplastic sea slugs, Plakobranchus ocellatus.</title>
        <authorList>
            <person name="Maeda T."/>
            <person name="Takahashi S."/>
            <person name="Yoshida T."/>
            <person name="Shimamura S."/>
            <person name="Takaki Y."/>
            <person name="Nagai Y."/>
            <person name="Toyoda A."/>
            <person name="Suzuki Y."/>
            <person name="Arimoto A."/>
            <person name="Ishii H."/>
            <person name="Satoh N."/>
            <person name="Nishiyama T."/>
            <person name="Hasebe M."/>
            <person name="Maruyama T."/>
            <person name="Minagawa J."/>
            <person name="Obokata J."/>
            <person name="Shigenobu S."/>
        </authorList>
    </citation>
    <scope>NUCLEOTIDE SEQUENCE [LARGE SCALE GENOMIC DNA]</scope>
</reference>
<dbReference type="Pfam" id="PF21599">
    <property type="entry name" value="ZSWIM3_N"/>
    <property type="match status" value="1"/>
</dbReference>
<dbReference type="PANTHER" id="PTHR31569">
    <property type="entry name" value="SWIM-TYPE DOMAIN-CONTAINING PROTEIN"/>
    <property type="match status" value="1"/>
</dbReference>
<dbReference type="InterPro" id="IPR048325">
    <property type="entry name" value="ZSWIM3_N"/>
</dbReference>
<name>A0AAV4JVM9_9GAST</name>
<sequence length="293" mass="33800">MDTTFQPFRTYSCRLTTASNERIVTERHFPEEFKFTYYDYRCAHHGEFKSMNKKSRVHSSFKQGCQAKIYVSVDKYIKKIILRTLNDQHNHPISEELYHSYPQRRLLNEEEELALYEQIDQDLPVKDIKKKVEQKFGKTLLCQDIRNLKYRWKRKAPRKIQPAPKRGIFSENTEASSREVHSGYTDSNNSVVRFEKTDISNSVVLFENTDASNGIVLLDNADISNGVVFFENDSSNGIVLFESSTDTSNSVAETDSAVLSNLSTEHSLEEGLGPEASKNITLNDKVMKLRKDY</sequence>